<reference evidence="2 3" key="1">
    <citation type="journal article" date="2019" name="Mol. Ecol. Resour.">
        <title>Chromosome-level genome assembly of Triplophysa tibetana, a fish adapted to the harsh high-altitude environment of the Tibetan Plateau.</title>
        <authorList>
            <person name="Yang X."/>
            <person name="Liu H."/>
            <person name="Ma Z."/>
            <person name="Zou Y."/>
            <person name="Zou M."/>
            <person name="Mao Y."/>
            <person name="Li X."/>
            <person name="Wang H."/>
            <person name="Chen T."/>
            <person name="Wang W."/>
            <person name="Yang R."/>
        </authorList>
    </citation>
    <scope>NUCLEOTIDE SEQUENCE [LARGE SCALE GENOMIC DNA]</scope>
    <source>
        <strain evidence="2">TTIB1903HZAU</strain>
        <tissue evidence="2">Muscle</tissue>
    </source>
</reference>
<dbReference type="InterPro" id="IPR050143">
    <property type="entry name" value="TRIM/RBCC"/>
</dbReference>
<protein>
    <submittedName>
        <fullName evidence="2">E3 ubiquitin-protein ligase TRIM39</fullName>
    </submittedName>
</protein>
<feature type="domain" description="B30.2/SPRY" evidence="1">
    <location>
        <begin position="244"/>
        <end position="438"/>
    </location>
</feature>
<proteinExistence type="predicted"/>
<dbReference type="EMBL" id="SOYY01000010">
    <property type="protein sequence ID" value="KAA0715697.1"/>
    <property type="molecule type" value="Genomic_DNA"/>
</dbReference>
<dbReference type="InterPro" id="IPR003877">
    <property type="entry name" value="SPRY_dom"/>
</dbReference>
<dbReference type="PROSITE" id="PS50188">
    <property type="entry name" value="B302_SPRY"/>
    <property type="match status" value="1"/>
</dbReference>
<accession>A0A5A9P4T0</accession>
<gene>
    <name evidence="2" type="ORF">E1301_Tti008536</name>
</gene>
<dbReference type="SMART" id="SM00449">
    <property type="entry name" value="SPRY"/>
    <property type="match status" value="1"/>
</dbReference>
<dbReference type="InterPro" id="IPR043136">
    <property type="entry name" value="B30.2/SPRY_sf"/>
</dbReference>
<evidence type="ECO:0000313" key="2">
    <source>
        <dbReference type="EMBL" id="KAA0715697.1"/>
    </source>
</evidence>
<organism evidence="2 3">
    <name type="scientific">Triplophysa tibetana</name>
    <dbReference type="NCBI Taxonomy" id="1572043"/>
    <lineage>
        <taxon>Eukaryota</taxon>
        <taxon>Metazoa</taxon>
        <taxon>Chordata</taxon>
        <taxon>Craniata</taxon>
        <taxon>Vertebrata</taxon>
        <taxon>Euteleostomi</taxon>
        <taxon>Actinopterygii</taxon>
        <taxon>Neopterygii</taxon>
        <taxon>Teleostei</taxon>
        <taxon>Ostariophysi</taxon>
        <taxon>Cypriniformes</taxon>
        <taxon>Nemacheilidae</taxon>
        <taxon>Triplophysa</taxon>
    </lineage>
</organism>
<name>A0A5A9P4T0_9TELE</name>
<dbReference type="InterPro" id="IPR013320">
    <property type="entry name" value="ConA-like_dom_sf"/>
</dbReference>
<evidence type="ECO:0000313" key="3">
    <source>
        <dbReference type="Proteomes" id="UP000324632"/>
    </source>
</evidence>
<dbReference type="Proteomes" id="UP000324632">
    <property type="component" value="Chromosome 10"/>
</dbReference>
<dbReference type="InterPro" id="IPR001870">
    <property type="entry name" value="B30.2/SPRY"/>
</dbReference>
<dbReference type="Pfam" id="PF13765">
    <property type="entry name" value="PRY"/>
    <property type="match status" value="1"/>
</dbReference>
<comment type="caution">
    <text evidence="2">The sequence shown here is derived from an EMBL/GenBank/DDBJ whole genome shotgun (WGS) entry which is preliminary data.</text>
</comment>
<dbReference type="Pfam" id="PF00622">
    <property type="entry name" value="SPRY"/>
    <property type="match status" value="1"/>
</dbReference>
<dbReference type="InterPro" id="IPR006574">
    <property type="entry name" value="PRY"/>
</dbReference>
<dbReference type="InterPro" id="IPR003879">
    <property type="entry name" value="Butyrophylin_SPRY"/>
</dbReference>
<keyword evidence="3" id="KW-1185">Reference proteome</keyword>
<dbReference type="PANTHER" id="PTHR24103">
    <property type="entry name" value="E3 UBIQUITIN-PROTEIN LIGASE TRIM"/>
    <property type="match status" value="1"/>
</dbReference>
<dbReference type="AlphaFoldDB" id="A0A5A9P4T0"/>
<sequence>MACVAEAQTTGLTLSEISLMTPQTKSKTFCSSFPAVKPSMAILPNQEIAKLIRGARKTFMKVFPQLQGFNKCASLNQEASLEDSKYIIRGLDAELKRVVQFKKFSQMSEKIKNKGTMEEQEYYILKWADELETIQKKQKEDTLLHEKKLTPSEKRRLESEIKWKNAKDILSDWTWKMKKKKENSVCPKREYKETLKDLYKQCKQGESSILPVMDWMMWTVLHSENSEWKDSSPRMWMKKQKSKNTVGLPVPNSVWNWITESTDSVVLDPNTANPDLQISENRKSVKASNYNKDINNWAGFERKHCTYDGWTCVQAEEGYTTGRHYWEVNVRKKREWRLGVVKESAPRNGYVTMTTNAGYWNLRLQLGTLMALTAPATKLYLPTPSKLGVYLDIEECQVSFYDAEKRRHIYTFITDFSGTEEIYPMFGTIETDRELVIL</sequence>
<dbReference type="PRINTS" id="PR01407">
    <property type="entry name" value="BUTYPHLNCDUF"/>
</dbReference>
<evidence type="ECO:0000259" key="1">
    <source>
        <dbReference type="PROSITE" id="PS50188"/>
    </source>
</evidence>
<dbReference type="Gene3D" id="2.60.120.920">
    <property type="match status" value="1"/>
</dbReference>
<dbReference type="SUPFAM" id="SSF49899">
    <property type="entry name" value="Concanavalin A-like lectins/glucanases"/>
    <property type="match status" value="1"/>
</dbReference>